<proteinExistence type="predicted"/>
<name>A0A517YQ73_9BACT</name>
<evidence type="ECO:0000313" key="2">
    <source>
        <dbReference type="Proteomes" id="UP000317369"/>
    </source>
</evidence>
<dbReference type="KEGG" id="pcor:KS4_03930"/>
<dbReference type="AlphaFoldDB" id="A0A517YQ73"/>
<keyword evidence="2" id="KW-1185">Reference proteome</keyword>
<organism evidence="1 2">
    <name type="scientific">Poriferisphaera corsica</name>
    <dbReference type="NCBI Taxonomy" id="2528020"/>
    <lineage>
        <taxon>Bacteria</taxon>
        <taxon>Pseudomonadati</taxon>
        <taxon>Planctomycetota</taxon>
        <taxon>Phycisphaerae</taxon>
        <taxon>Phycisphaerales</taxon>
        <taxon>Phycisphaeraceae</taxon>
        <taxon>Poriferisphaera</taxon>
    </lineage>
</organism>
<gene>
    <name evidence="1" type="ORF">KS4_03930</name>
</gene>
<dbReference type="Proteomes" id="UP000317369">
    <property type="component" value="Chromosome"/>
</dbReference>
<evidence type="ECO:0000313" key="1">
    <source>
        <dbReference type="EMBL" id="QDU32361.1"/>
    </source>
</evidence>
<protein>
    <submittedName>
        <fullName evidence="1">Uncharacterized protein</fullName>
    </submittedName>
</protein>
<sequence length="51" mass="5492">MFAGCEGVQAVEACEVFIEAEHSPKRLFDVNDFEGRCGLRGFDAEARGGGL</sequence>
<dbReference type="EMBL" id="CP036425">
    <property type="protein sequence ID" value="QDU32361.1"/>
    <property type="molecule type" value="Genomic_DNA"/>
</dbReference>
<reference evidence="1 2" key="1">
    <citation type="submission" date="2019-02" db="EMBL/GenBank/DDBJ databases">
        <title>Deep-cultivation of Planctomycetes and their phenomic and genomic characterization uncovers novel biology.</title>
        <authorList>
            <person name="Wiegand S."/>
            <person name="Jogler M."/>
            <person name="Boedeker C."/>
            <person name="Pinto D."/>
            <person name="Vollmers J."/>
            <person name="Rivas-Marin E."/>
            <person name="Kohn T."/>
            <person name="Peeters S.H."/>
            <person name="Heuer A."/>
            <person name="Rast P."/>
            <person name="Oberbeckmann S."/>
            <person name="Bunk B."/>
            <person name="Jeske O."/>
            <person name="Meyerdierks A."/>
            <person name="Storesund J.E."/>
            <person name="Kallscheuer N."/>
            <person name="Luecker S."/>
            <person name="Lage O.M."/>
            <person name="Pohl T."/>
            <person name="Merkel B.J."/>
            <person name="Hornburger P."/>
            <person name="Mueller R.-W."/>
            <person name="Bruemmer F."/>
            <person name="Labrenz M."/>
            <person name="Spormann A.M."/>
            <person name="Op den Camp H."/>
            <person name="Overmann J."/>
            <person name="Amann R."/>
            <person name="Jetten M.S.M."/>
            <person name="Mascher T."/>
            <person name="Medema M.H."/>
            <person name="Devos D.P."/>
            <person name="Kaster A.-K."/>
            <person name="Ovreas L."/>
            <person name="Rohde M."/>
            <person name="Galperin M.Y."/>
            <person name="Jogler C."/>
        </authorList>
    </citation>
    <scope>NUCLEOTIDE SEQUENCE [LARGE SCALE GENOMIC DNA]</scope>
    <source>
        <strain evidence="1 2">KS4</strain>
    </source>
</reference>
<accession>A0A517YQ73</accession>